<organism evidence="12 13">
    <name type="scientific">Trichoderma breve</name>
    <dbReference type="NCBI Taxonomy" id="2034170"/>
    <lineage>
        <taxon>Eukaryota</taxon>
        <taxon>Fungi</taxon>
        <taxon>Dikarya</taxon>
        <taxon>Ascomycota</taxon>
        <taxon>Pezizomycotina</taxon>
        <taxon>Sordariomycetes</taxon>
        <taxon>Hypocreomycetidae</taxon>
        <taxon>Hypocreales</taxon>
        <taxon>Hypocreaceae</taxon>
        <taxon>Trichoderma</taxon>
    </lineage>
</organism>
<feature type="region of interest" description="Interaction with histone H4 N-terminus" evidence="9">
    <location>
        <begin position="221"/>
        <end position="223"/>
    </location>
</feature>
<name>A0A9W9E7I1_9HYPO</name>
<evidence type="ECO:0000313" key="13">
    <source>
        <dbReference type="Proteomes" id="UP001140511"/>
    </source>
</evidence>
<evidence type="ECO:0000259" key="11">
    <source>
        <dbReference type="Pfam" id="PF10394"/>
    </source>
</evidence>
<evidence type="ECO:0000256" key="1">
    <source>
        <dbReference type="ARBA" id="ARBA00010543"/>
    </source>
</evidence>
<evidence type="ECO:0000256" key="6">
    <source>
        <dbReference type="ARBA" id="ARBA00048017"/>
    </source>
</evidence>
<dbReference type="PIRSF" id="PIRSF038084">
    <property type="entry name" value="HAT-B_cat"/>
    <property type="match status" value="1"/>
</dbReference>
<dbReference type="GO" id="GO:0005737">
    <property type="term" value="C:cytoplasm"/>
    <property type="evidence" value="ECO:0007669"/>
    <property type="project" value="UniProtKB-SubCell"/>
</dbReference>
<keyword evidence="4 7" id="KW-0808">Transferase</keyword>
<dbReference type="SUPFAM" id="SSF55729">
    <property type="entry name" value="Acyl-CoA N-acyltransferases (Nat)"/>
    <property type="match status" value="1"/>
</dbReference>
<evidence type="ECO:0000256" key="2">
    <source>
        <dbReference type="ARBA" id="ARBA00013184"/>
    </source>
</evidence>
<gene>
    <name evidence="12" type="ORF">T069G_05393</name>
</gene>
<dbReference type="GO" id="GO:0000781">
    <property type="term" value="C:chromosome, telomeric region"/>
    <property type="evidence" value="ECO:0007669"/>
    <property type="project" value="GOC"/>
</dbReference>
<evidence type="ECO:0000256" key="3">
    <source>
        <dbReference type="ARBA" id="ARBA00021268"/>
    </source>
</evidence>
<dbReference type="InterPro" id="IPR019467">
    <property type="entry name" value="Hat1_N"/>
</dbReference>
<dbReference type="AlphaFoldDB" id="A0A9W9E7I1"/>
<feature type="binding site" evidence="9">
    <location>
        <position position="275"/>
    </location>
    <ligand>
        <name>acetyl-CoA</name>
        <dbReference type="ChEBI" id="CHEBI:57288"/>
    </ligand>
</feature>
<feature type="active site" description="Proton donor/acceptor" evidence="8">
    <location>
        <position position="272"/>
    </location>
</feature>
<dbReference type="Proteomes" id="UP001140511">
    <property type="component" value="Unassembled WGS sequence"/>
</dbReference>
<accession>A0A9W9E7I1</accession>
<dbReference type="InterPro" id="IPR017380">
    <property type="entry name" value="Hist_AcTrfase_B-typ_cat-su"/>
</dbReference>
<dbReference type="GO" id="GO:0031509">
    <property type="term" value="P:subtelomeric heterochromatin formation"/>
    <property type="evidence" value="ECO:0007669"/>
    <property type="project" value="InterPro"/>
</dbReference>
<evidence type="ECO:0000256" key="8">
    <source>
        <dbReference type="PIRSR" id="PIRSR038084-1"/>
    </source>
</evidence>
<reference evidence="12" key="1">
    <citation type="submission" date="2022-09" db="EMBL/GenBank/DDBJ databases">
        <title>Chromosome-level assembly of Trichoderma breve T069, a fungus used in development of biopesticide product.</title>
        <authorList>
            <person name="Lin R."/>
            <person name="Liu T."/>
        </authorList>
    </citation>
    <scope>NUCLEOTIDE SEQUENCE</scope>
    <source>
        <strain evidence="12">T069</strain>
    </source>
</reference>
<comment type="catalytic activity">
    <reaction evidence="6 7">
        <text>L-lysyl-[protein] + acetyl-CoA = N(6)-acetyl-L-lysyl-[protein] + CoA + H(+)</text>
        <dbReference type="Rhea" id="RHEA:45948"/>
        <dbReference type="Rhea" id="RHEA-COMP:9752"/>
        <dbReference type="Rhea" id="RHEA-COMP:10731"/>
        <dbReference type="ChEBI" id="CHEBI:15378"/>
        <dbReference type="ChEBI" id="CHEBI:29969"/>
        <dbReference type="ChEBI" id="CHEBI:57287"/>
        <dbReference type="ChEBI" id="CHEBI:57288"/>
        <dbReference type="ChEBI" id="CHEBI:61930"/>
        <dbReference type="EC" id="2.3.1.48"/>
    </reaction>
</comment>
<feature type="domain" description="Histone acetyl transferase HAT1 N-terminal" evidence="11">
    <location>
        <begin position="10"/>
        <end position="168"/>
    </location>
</feature>
<keyword evidence="7" id="KW-0963">Cytoplasm</keyword>
<keyword evidence="5 7" id="KW-0012">Acyltransferase</keyword>
<dbReference type="EC" id="2.3.1.48" evidence="2 7"/>
<evidence type="ECO:0000256" key="10">
    <source>
        <dbReference type="SAM" id="MobiDB-lite"/>
    </source>
</evidence>
<dbReference type="RefSeq" id="XP_056029461.1">
    <property type="nucleotide sequence ID" value="XM_056172603.1"/>
</dbReference>
<evidence type="ECO:0000256" key="4">
    <source>
        <dbReference type="ARBA" id="ARBA00022679"/>
    </source>
</evidence>
<evidence type="ECO:0000256" key="9">
    <source>
        <dbReference type="PIRSR" id="PIRSR038084-2"/>
    </source>
</evidence>
<evidence type="ECO:0000313" key="12">
    <source>
        <dbReference type="EMBL" id="KAJ4860405.1"/>
    </source>
</evidence>
<keyword evidence="7" id="KW-0539">Nucleus</keyword>
<comment type="subcellular location">
    <subcellularLocation>
        <location evidence="7">Cytoplasm</location>
    </subcellularLocation>
    <subcellularLocation>
        <location evidence="7">Nucleus</location>
    </subcellularLocation>
</comment>
<evidence type="ECO:0000256" key="7">
    <source>
        <dbReference type="PIRNR" id="PIRNR038084"/>
    </source>
</evidence>
<dbReference type="Gene3D" id="3.90.360.10">
    <property type="entry name" value="Histone acetyl transferase 1 (HAT1), N-terminal domain"/>
    <property type="match status" value="1"/>
</dbReference>
<feature type="region of interest" description="Disordered" evidence="10">
    <location>
        <begin position="400"/>
        <end position="432"/>
    </location>
</feature>
<dbReference type="Pfam" id="PF10394">
    <property type="entry name" value="Hat1_N"/>
    <property type="match status" value="1"/>
</dbReference>
<dbReference type="InterPro" id="IPR037113">
    <property type="entry name" value="Hat1_N_sf"/>
</dbReference>
<feature type="region of interest" description="Interaction with histone H4 N-terminus" evidence="9">
    <location>
        <begin position="47"/>
        <end position="49"/>
    </location>
</feature>
<keyword evidence="13" id="KW-1185">Reference proteome</keyword>
<dbReference type="GO" id="GO:0004402">
    <property type="term" value="F:histone acetyltransferase activity"/>
    <property type="evidence" value="ECO:0007669"/>
    <property type="project" value="UniProtKB-UniRule"/>
</dbReference>
<evidence type="ECO:0000256" key="5">
    <source>
        <dbReference type="ARBA" id="ARBA00023315"/>
    </source>
</evidence>
<comment type="caution">
    <text evidence="12">The sequence shown here is derived from an EMBL/GenBank/DDBJ whole genome shotgun (WGS) entry which is preliminary data.</text>
</comment>
<comment type="function">
    <text evidence="7">Catalytic component of the histone acetylase B (HAT-B) complex. Has intrinsic substrate specificity that modifies lysine in recognition sequence GXGKXG. Involved in DNA double-strand break repair.</text>
</comment>
<dbReference type="Gene3D" id="3.40.630.30">
    <property type="match status" value="1"/>
</dbReference>
<dbReference type="InterPro" id="IPR016181">
    <property type="entry name" value="Acyl_CoA_acyltransferase"/>
</dbReference>
<sequence>MAGLPNLEEWYQDANEALNISLVAPSKSGLKTIAAFNPKFTYSIFGDDEKIFGYKDLKIHLRYRANDMRPHLRVAYSKKFKPVGEQEPTDIVEILEEGGHLPKVAFVKGSDFDSSSQQLGDNWSPPGTLHDTFEGPDGQYEIWKGSLVDPAVRQLNSRIQILVRLLIEGGTYIGYDPESDSTELDLSEADRWTLFFLYRKQKSADDAEKSSYTFMGYATVYRFFYFPPLPTTRLSQFIILPPFQGKGSGARLYNTVFKYYHDHPQTHEFTVENPNEAFDDLRDSCDLAFLRSMPEFRELRLDTKAKIAPRQFYRVLEMHLMSQLPKSVRPTMSLDDYVPSPTAADKHKEKLWQLIVKQRLYRHNKEVLSQIDVGERIDKLSETLGSVELEYARILAAHDRAMKHSTSSNGKRKPSEALAEATSSKKARVEDA</sequence>
<comment type="similarity">
    <text evidence="1 7">Belongs to the HAT1 family.</text>
</comment>
<feature type="binding site" evidence="9">
    <location>
        <begin position="237"/>
        <end position="239"/>
    </location>
    <ligand>
        <name>acetyl-CoA</name>
        <dbReference type="ChEBI" id="CHEBI:57288"/>
    </ligand>
</feature>
<dbReference type="GeneID" id="80867291"/>
<protein>
    <recommendedName>
        <fullName evidence="3 7">Histone acetyltransferase type B catalytic subunit</fullName>
        <ecNumber evidence="2 7">2.3.1.48</ecNumber>
    </recommendedName>
</protein>
<dbReference type="PANTHER" id="PTHR12046">
    <property type="entry name" value="HISTONE ACETYLTRANSFERASE TYPE B CATALYTIC SUBUNIT"/>
    <property type="match status" value="1"/>
</dbReference>
<proteinExistence type="inferred from homology"/>
<dbReference type="GO" id="GO:0005634">
    <property type="term" value="C:nucleus"/>
    <property type="evidence" value="ECO:0007669"/>
    <property type="project" value="UniProtKB-SubCell"/>
</dbReference>
<comment type="subunit">
    <text evidence="7">Component of the HAT-B complex composed of at least HAT1 and HAT2. The HAT-B complex binds to histone H4 tail.</text>
</comment>
<dbReference type="EMBL" id="JAOPEN010000003">
    <property type="protein sequence ID" value="KAJ4860405.1"/>
    <property type="molecule type" value="Genomic_DNA"/>
</dbReference>